<comment type="caution">
    <text evidence="1">The sequence shown here is derived from an EMBL/GenBank/DDBJ whole genome shotgun (WGS) entry which is preliminary data.</text>
</comment>
<organism evidence="1 2">
    <name type="scientific">Hericium alpestre</name>
    <dbReference type="NCBI Taxonomy" id="135208"/>
    <lineage>
        <taxon>Eukaryota</taxon>
        <taxon>Fungi</taxon>
        <taxon>Dikarya</taxon>
        <taxon>Basidiomycota</taxon>
        <taxon>Agaricomycotina</taxon>
        <taxon>Agaricomycetes</taxon>
        <taxon>Russulales</taxon>
        <taxon>Hericiaceae</taxon>
        <taxon>Hericium</taxon>
    </lineage>
</organism>
<keyword evidence="2" id="KW-1185">Reference proteome</keyword>
<sequence length="151" mass="17038">MSTSEGMAGGRTSRTVVQEGVLQSAISKHHEKLATFDMLPRGDKGAEWMYELQRTKEDFANERITVAECKAVIKCITAASNAEHQLWLDFRSRQDAGQTKPGDFAKAIYGYTDEEAEEFVEEGVRLLESRMANEDRCRTRVLQNGRNGRGY</sequence>
<dbReference type="Proteomes" id="UP000298061">
    <property type="component" value="Unassembled WGS sequence"/>
</dbReference>
<gene>
    <name evidence="1" type="ORF">EWM64_g5130</name>
</gene>
<proteinExistence type="predicted"/>
<reference evidence="1 2" key="1">
    <citation type="submission" date="2019-02" db="EMBL/GenBank/DDBJ databases">
        <title>Genome sequencing of the rare red list fungi Hericium alpestre (H. flagellum).</title>
        <authorList>
            <person name="Buettner E."/>
            <person name="Kellner H."/>
        </authorList>
    </citation>
    <scope>NUCLEOTIDE SEQUENCE [LARGE SCALE GENOMIC DNA]</scope>
    <source>
        <strain evidence="1 2">DSM 108284</strain>
    </source>
</reference>
<name>A0A4Y9ZVN9_9AGAM</name>
<accession>A0A4Y9ZVN9</accession>
<evidence type="ECO:0000313" key="1">
    <source>
        <dbReference type="EMBL" id="TFY78882.1"/>
    </source>
</evidence>
<dbReference type="AlphaFoldDB" id="A0A4Y9ZVN9"/>
<dbReference type="EMBL" id="SFCI01000597">
    <property type="protein sequence ID" value="TFY78882.1"/>
    <property type="molecule type" value="Genomic_DNA"/>
</dbReference>
<evidence type="ECO:0000313" key="2">
    <source>
        <dbReference type="Proteomes" id="UP000298061"/>
    </source>
</evidence>
<protein>
    <submittedName>
        <fullName evidence="1">Uncharacterized protein</fullName>
    </submittedName>
</protein>